<dbReference type="SUPFAM" id="SSF55797">
    <property type="entry name" value="PR-1-like"/>
    <property type="match status" value="1"/>
</dbReference>
<dbReference type="WBParaSite" id="SPAL_0001400900.1">
    <property type="protein sequence ID" value="SPAL_0001400900.1"/>
    <property type="gene ID" value="SPAL_0001400900"/>
</dbReference>
<feature type="domain" description="SCP" evidence="2">
    <location>
        <begin position="193"/>
        <end position="325"/>
    </location>
</feature>
<name>A0A0N5C7U7_STREA</name>
<dbReference type="InterPro" id="IPR034113">
    <property type="entry name" value="SCP_GAPR1-like"/>
</dbReference>
<evidence type="ECO:0000259" key="2">
    <source>
        <dbReference type="SMART" id="SM00198"/>
    </source>
</evidence>
<dbReference type="InterPro" id="IPR014044">
    <property type="entry name" value="CAP_dom"/>
</dbReference>
<dbReference type="InterPro" id="IPR035940">
    <property type="entry name" value="CAP_sf"/>
</dbReference>
<feature type="signal peptide" evidence="1">
    <location>
        <begin position="1"/>
        <end position="20"/>
    </location>
</feature>
<evidence type="ECO:0000313" key="3">
    <source>
        <dbReference type="Proteomes" id="UP000046392"/>
    </source>
</evidence>
<proteinExistence type="predicted"/>
<dbReference type="GO" id="GO:0005576">
    <property type="term" value="C:extracellular region"/>
    <property type="evidence" value="ECO:0007669"/>
    <property type="project" value="InterPro"/>
</dbReference>
<dbReference type="PROSITE" id="PS01010">
    <property type="entry name" value="CRISP_2"/>
    <property type="match status" value="1"/>
</dbReference>
<feature type="chain" id="PRO_5005895758" evidence="1">
    <location>
        <begin position="21"/>
        <end position="336"/>
    </location>
</feature>
<dbReference type="Proteomes" id="UP000046392">
    <property type="component" value="Unplaced"/>
</dbReference>
<dbReference type="SMART" id="SM00198">
    <property type="entry name" value="SCP"/>
    <property type="match status" value="1"/>
</dbReference>
<keyword evidence="3" id="KW-1185">Reference proteome</keyword>
<dbReference type="InterPro" id="IPR001283">
    <property type="entry name" value="CRISP-related"/>
</dbReference>
<reference evidence="4" key="1">
    <citation type="submission" date="2017-02" db="UniProtKB">
        <authorList>
            <consortium name="WormBaseParasite"/>
        </authorList>
    </citation>
    <scope>IDENTIFICATION</scope>
</reference>
<dbReference type="Gene3D" id="3.40.33.10">
    <property type="entry name" value="CAP"/>
    <property type="match status" value="1"/>
</dbReference>
<organism evidence="3 4">
    <name type="scientific">Strongyloides papillosus</name>
    <name type="common">Intestinal threadworm</name>
    <dbReference type="NCBI Taxonomy" id="174720"/>
    <lineage>
        <taxon>Eukaryota</taxon>
        <taxon>Metazoa</taxon>
        <taxon>Ecdysozoa</taxon>
        <taxon>Nematoda</taxon>
        <taxon>Chromadorea</taxon>
        <taxon>Rhabditida</taxon>
        <taxon>Tylenchina</taxon>
        <taxon>Panagrolaimomorpha</taxon>
        <taxon>Strongyloidoidea</taxon>
        <taxon>Strongyloididae</taxon>
        <taxon>Strongyloides</taxon>
    </lineage>
</organism>
<accession>A0A0N5C7U7</accession>
<dbReference type="AlphaFoldDB" id="A0A0N5C7U7"/>
<dbReference type="PRINTS" id="PR00837">
    <property type="entry name" value="V5TPXLIKE"/>
</dbReference>
<keyword evidence="1" id="KW-0732">Signal</keyword>
<dbReference type="FunFam" id="3.40.33.10:FF:000010">
    <property type="entry name" value="Predicted protein"/>
    <property type="match status" value="1"/>
</dbReference>
<dbReference type="PANTHER" id="PTHR10334">
    <property type="entry name" value="CYSTEINE-RICH SECRETORY PROTEIN-RELATED"/>
    <property type="match status" value="1"/>
</dbReference>
<dbReference type="CDD" id="cd05382">
    <property type="entry name" value="CAP_GAPR1-like"/>
    <property type="match status" value="1"/>
</dbReference>
<evidence type="ECO:0000256" key="1">
    <source>
        <dbReference type="SAM" id="SignalP"/>
    </source>
</evidence>
<dbReference type="Pfam" id="PF00188">
    <property type="entry name" value="CAP"/>
    <property type="match status" value="1"/>
</dbReference>
<sequence length="336" mass="39153">MTQLLLICYFLFLLVKQCIYQNINIKQIRTPQGIKYEYNGRQYNSVNDITNEISRGNPYMQFVTRYATTPSNIISRYNQFGGNGEYNRFNSKPSYGNSINSGYTLKLPYGSNTYSGNSGYYPKPPYENGGYNKNSNYGNNGLNKPFPSNVKPYPNINPSLPISKGPYDYIEKIWQHVWSDYDYNSDYYKKYADWKRRMLKEHNLYREKHGVGNLYYDNNLEAKAQEYADILLRTGQFKHDTRQSAASMGENLGLTSGRSTVSHMGKNWYEEVKKYDFKKRVFTSGCGHMTQIIWASTKSVGCAISDNNYKFYIVCRYYPRGNVVQLFYQNVYPPKN</sequence>
<dbReference type="InterPro" id="IPR018244">
    <property type="entry name" value="Allrgn_V5/Tpx1_CS"/>
</dbReference>
<protein>
    <submittedName>
        <fullName evidence="4">SCP domain-containing protein</fullName>
    </submittedName>
</protein>
<evidence type="ECO:0000313" key="4">
    <source>
        <dbReference type="WBParaSite" id="SPAL_0001400900.1"/>
    </source>
</evidence>